<evidence type="ECO:0000256" key="3">
    <source>
        <dbReference type="ARBA" id="ARBA00022989"/>
    </source>
</evidence>
<dbReference type="InterPro" id="IPR051856">
    <property type="entry name" value="CSR-E3_Ligase_Protein"/>
</dbReference>
<proteinExistence type="predicted"/>
<dbReference type="Proteomes" id="UP001642540">
    <property type="component" value="Unassembled WGS sequence"/>
</dbReference>
<evidence type="ECO:0000313" key="8">
    <source>
        <dbReference type="EMBL" id="CAL8070899.1"/>
    </source>
</evidence>
<accession>A0ABP1PLU9</accession>
<dbReference type="PANTHER" id="PTHR21041">
    <property type="entry name" value="DENDRITIC CELL-SPECIFIC TRANSMEMBRANE PROTEIN"/>
    <property type="match status" value="1"/>
</dbReference>
<dbReference type="PANTHER" id="PTHR21041:SF17">
    <property type="entry name" value="E3 UBIQUITIN-PROTEIN LIGASE DCST1"/>
    <property type="match status" value="1"/>
</dbReference>
<protein>
    <recommendedName>
        <fullName evidence="7">Dendritic cell-specific transmembrane protein-like domain-containing protein</fullName>
    </recommendedName>
</protein>
<feature type="domain" description="Dendritic cell-specific transmembrane protein-like" evidence="7">
    <location>
        <begin position="385"/>
        <end position="575"/>
    </location>
</feature>
<evidence type="ECO:0000256" key="2">
    <source>
        <dbReference type="ARBA" id="ARBA00022692"/>
    </source>
</evidence>
<keyword evidence="4 6" id="KW-0472">Membrane</keyword>
<feature type="region of interest" description="Disordered" evidence="5">
    <location>
        <begin position="679"/>
        <end position="698"/>
    </location>
</feature>
<dbReference type="InterPro" id="IPR012858">
    <property type="entry name" value="DC_STAMP-like"/>
</dbReference>
<evidence type="ECO:0000259" key="7">
    <source>
        <dbReference type="Pfam" id="PF07782"/>
    </source>
</evidence>
<keyword evidence="9" id="KW-1185">Reference proteome</keyword>
<comment type="caution">
    <text evidence="8">The sequence shown here is derived from an EMBL/GenBank/DDBJ whole genome shotgun (WGS) entry which is preliminary data.</text>
</comment>
<evidence type="ECO:0000256" key="6">
    <source>
        <dbReference type="SAM" id="Phobius"/>
    </source>
</evidence>
<reference evidence="8 9" key="1">
    <citation type="submission" date="2024-08" db="EMBL/GenBank/DDBJ databases">
        <authorList>
            <person name="Cucini C."/>
            <person name="Frati F."/>
        </authorList>
    </citation>
    <scope>NUCLEOTIDE SEQUENCE [LARGE SCALE GENOMIC DNA]</scope>
</reference>
<keyword evidence="3 6" id="KW-1133">Transmembrane helix</keyword>
<dbReference type="EMBL" id="CAXLJM020000004">
    <property type="protein sequence ID" value="CAL8070899.1"/>
    <property type="molecule type" value="Genomic_DNA"/>
</dbReference>
<feature type="transmembrane region" description="Helical" evidence="6">
    <location>
        <begin position="12"/>
        <end position="32"/>
    </location>
</feature>
<gene>
    <name evidence="8" type="ORF">ODALV1_LOCUS1470</name>
</gene>
<comment type="subcellular location">
    <subcellularLocation>
        <location evidence="1">Membrane</location>
        <topology evidence="1">Multi-pass membrane protein</topology>
    </subcellularLocation>
</comment>
<dbReference type="Pfam" id="PF07782">
    <property type="entry name" value="DC_STAMP"/>
    <property type="match status" value="1"/>
</dbReference>
<keyword evidence="2 6" id="KW-0812">Transmembrane</keyword>
<organism evidence="8 9">
    <name type="scientific">Orchesella dallaii</name>
    <dbReference type="NCBI Taxonomy" id="48710"/>
    <lineage>
        <taxon>Eukaryota</taxon>
        <taxon>Metazoa</taxon>
        <taxon>Ecdysozoa</taxon>
        <taxon>Arthropoda</taxon>
        <taxon>Hexapoda</taxon>
        <taxon>Collembola</taxon>
        <taxon>Entomobryomorpha</taxon>
        <taxon>Entomobryoidea</taxon>
        <taxon>Orchesellidae</taxon>
        <taxon>Orchesellinae</taxon>
        <taxon>Orchesella</taxon>
    </lineage>
</organism>
<evidence type="ECO:0000313" key="9">
    <source>
        <dbReference type="Proteomes" id="UP001642540"/>
    </source>
</evidence>
<feature type="compositionally biased region" description="Acidic residues" evidence="5">
    <location>
        <begin position="688"/>
        <end position="698"/>
    </location>
</feature>
<evidence type="ECO:0000256" key="5">
    <source>
        <dbReference type="SAM" id="MobiDB-lite"/>
    </source>
</evidence>
<sequence>MGCWTLFLKLIWKLFLATLGFLIGLCCSLLFYEFVLRETEFNDAYKVLMFLSTAIFLSFGFAFSRQIACMTLLTLPEFASRAGRRSLQATILILVLAGPLKNLGENGEETLRFLACIKDMLWEIFMAGVDLVLAPIQHILSDIKNSADEKGQDGFYNKTVISHLLEPIQEEIEGDLETLSMKEEGDEIDRDSGIPPRSLEIEAAFTPPPPTADESERVVSIYKKKLAYRCEEIFTKGTLACISIFQGKHEECKESVGFALAWILCWPMKMEFICDILSDFSMGSTCDVGKVVDQNFGETYTFVRKGIDDFTSSFKFRINYQGLAKIVNLDEIKTRRDELLEHFLESKRYVEWYLTLIKRSLTLSYLLVLFSALNYHKHYLSKLSFDNVYITPSFRRIDERRKREGKGGLLPLKTFEQCEMTKVTRFLLTEGEWKKFGTQFISISLQVGVVFTIFALDFIYKELLLLLQNHAEIQIRQEGVHVLAIQVKGEGFLAQLLRRVVKDFSTRKEIDMTHFTKPCLPIPKETAKAYSQRVFVLFAVLFVNAYFQAHCSRVRHCIADFFYKKRYKKRAVWLYNETLRRRRRKMAHLKRKVLENADKFRIYIPYNPFQLLSHFFPKACACLRRWKVGRRKCILCLANGSLHHCPRCGFSYCTECFTDVGQRCLLCIAEREEMMRQREKNGDVTINNDDDDDVDDVV</sequence>
<feature type="transmembrane region" description="Helical" evidence="6">
    <location>
        <begin position="44"/>
        <end position="63"/>
    </location>
</feature>
<name>A0ABP1PLU9_9HEXA</name>
<evidence type="ECO:0000256" key="1">
    <source>
        <dbReference type="ARBA" id="ARBA00004141"/>
    </source>
</evidence>
<evidence type="ECO:0000256" key="4">
    <source>
        <dbReference type="ARBA" id="ARBA00023136"/>
    </source>
</evidence>